<feature type="compositionally biased region" description="Basic and acidic residues" evidence="3">
    <location>
        <begin position="256"/>
        <end position="272"/>
    </location>
</feature>
<evidence type="ECO:0000256" key="2">
    <source>
        <dbReference type="PROSITE-ProRule" id="PRU00035"/>
    </source>
</evidence>
<dbReference type="PANTHER" id="PTHR22881:SF27">
    <property type="entry name" value="BROMODOMAIN CONTAINING 7_9"/>
    <property type="match status" value="1"/>
</dbReference>
<evidence type="ECO:0000256" key="3">
    <source>
        <dbReference type="SAM" id="MobiDB-lite"/>
    </source>
</evidence>
<dbReference type="CDD" id="cd04369">
    <property type="entry name" value="Bromodomain"/>
    <property type="match status" value="2"/>
</dbReference>
<evidence type="ECO:0000313" key="5">
    <source>
        <dbReference type="EMBL" id="CAD8943966.1"/>
    </source>
</evidence>
<feature type="compositionally biased region" description="Basic and acidic residues" evidence="3">
    <location>
        <begin position="131"/>
        <end position="141"/>
    </location>
</feature>
<dbReference type="SMART" id="SM00297">
    <property type="entry name" value="BROMO"/>
    <property type="match status" value="2"/>
</dbReference>
<dbReference type="Gene3D" id="1.20.920.10">
    <property type="entry name" value="Bromodomain-like"/>
    <property type="match status" value="2"/>
</dbReference>
<dbReference type="PRINTS" id="PR00503">
    <property type="entry name" value="BROMODOMAIN"/>
</dbReference>
<proteinExistence type="predicted"/>
<accession>A0A7S1DCN5</accession>
<organism evidence="5">
    <name type="scientific">Cyclophora tenuis</name>
    <name type="common">Marine diatom</name>
    <dbReference type="NCBI Taxonomy" id="216820"/>
    <lineage>
        <taxon>Eukaryota</taxon>
        <taxon>Sar</taxon>
        <taxon>Stramenopiles</taxon>
        <taxon>Ochrophyta</taxon>
        <taxon>Bacillariophyta</taxon>
        <taxon>Fragilariophyceae</taxon>
        <taxon>Fragilariophycidae</taxon>
        <taxon>Cyclophorales</taxon>
        <taxon>Cyclophoraceae</taxon>
        <taxon>Cyclophora</taxon>
    </lineage>
</organism>
<feature type="compositionally biased region" description="Basic and acidic residues" evidence="3">
    <location>
        <begin position="111"/>
        <end position="121"/>
    </location>
</feature>
<dbReference type="InterPro" id="IPR018359">
    <property type="entry name" value="Bromodomain_CS"/>
</dbReference>
<feature type="domain" description="Bromo" evidence="4">
    <location>
        <begin position="355"/>
        <end position="429"/>
    </location>
</feature>
<dbReference type="PROSITE" id="PS50014">
    <property type="entry name" value="BROMODOMAIN_2"/>
    <property type="match status" value="2"/>
</dbReference>
<evidence type="ECO:0000259" key="4">
    <source>
        <dbReference type="PROSITE" id="PS50014"/>
    </source>
</evidence>
<sequence>MEHDKSKGGIFSEPVPRDTYPEYYDQIKHPMDYGTMKEKLERGEYRSAQAMQKDFILIMQNCIKFNAPDSDVVKEARNQALMRPNVLRNAAMKHKLFLAEDGSVLEVYSDNEKDKKEDGTGKKKKQGRKKKGDDNEGEAKPKKGKRKGKKKQEKDPKDDATETENEDDDNFDDDEEDTAIASLKKPRIRISMAGSNEGEDNGETKVKKKARKRKVVDEDPLEDGEKADDEKTPGPKRKRKKPEDGDGKKRRKKKAPKEEAAPTNEDKEKPEPMELDPQPTNGDKTDSLPEPQYDESDPASIYMHPDMLKKEREALKKGFHKAREHFVKRGPWLLPKEVGEDRFTDVAKHTLAKVSRHDHYSVFAEAVTEDEAPGYYDIIEKPMDLSKMRQKVDQGSYGSDSKAIEAFYNDFLLMFDNCYKYNDEDGEVVQEAGRLFAFLPETFALACNTVGKRKR</sequence>
<feature type="compositionally biased region" description="Acidic residues" evidence="3">
    <location>
        <begin position="218"/>
        <end position="227"/>
    </location>
</feature>
<dbReference type="InterPro" id="IPR051831">
    <property type="entry name" value="Bromodomain_contain_prot"/>
</dbReference>
<dbReference type="Pfam" id="PF00439">
    <property type="entry name" value="Bromodomain"/>
    <property type="match status" value="2"/>
</dbReference>
<evidence type="ECO:0000256" key="1">
    <source>
        <dbReference type="ARBA" id="ARBA00023117"/>
    </source>
</evidence>
<reference evidence="5" key="1">
    <citation type="submission" date="2021-01" db="EMBL/GenBank/DDBJ databases">
        <authorList>
            <person name="Corre E."/>
            <person name="Pelletier E."/>
            <person name="Niang G."/>
            <person name="Scheremetjew M."/>
            <person name="Finn R."/>
            <person name="Kale V."/>
            <person name="Holt S."/>
            <person name="Cochrane G."/>
            <person name="Meng A."/>
            <person name="Brown T."/>
            <person name="Cohen L."/>
        </authorList>
    </citation>
    <scope>NUCLEOTIDE SEQUENCE</scope>
    <source>
        <strain evidence="5">ECT3854</strain>
    </source>
</reference>
<dbReference type="PROSITE" id="PS00633">
    <property type="entry name" value="BROMODOMAIN_1"/>
    <property type="match status" value="1"/>
</dbReference>
<dbReference type="InterPro" id="IPR001487">
    <property type="entry name" value="Bromodomain"/>
</dbReference>
<feature type="compositionally biased region" description="Basic residues" evidence="3">
    <location>
        <begin position="142"/>
        <end position="151"/>
    </location>
</feature>
<dbReference type="PANTHER" id="PTHR22881">
    <property type="entry name" value="BROMODOMAIN CONTAINING PROTEIN"/>
    <property type="match status" value="1"/>
</dbReference>
<feature type="region of interest" description="Disordered" evidence="3">
    <location>
        <begin position="111"/>
        <end position="300"/>
    </location>
</feature>
<dbReference type="InterPro" id="IPR036427">
    <property type="entry name" value="Bromodomain-like_sf"/>
</dbReference>
<dbReference type="EMBL" id="HBFW01023325">
    <property type="protein sequence ID" value="CAD8943966.1"/>
    <property type="molecule type" value="Transcribed_RNA"/>
</dbReference>
<name>A0A7S1DCN5_CYCTE</name>
<protein>
    <recommendedName>
        <fullName evidence="4">Bromo domain-containing protein</fullName>
    </recommendedName>
</protein>
<gene>
    <name evidence="5" type="ORF">CTEN0397_LOCUS15036</name>
</gene>
<dbReference type="SUPFAM" id="SSF47370">
    <property type="entry name" value="Bromodomain"/>
    <property type="match status" value="2"/>
</dbReference>
<keyword evidence="1 2" id="KW-0103">Bromodomain</keyword>
<feature type="domain" description="Bromo" evidence="4">
    <location>
        <begin position="3"/>
        <end position="73"/>
    </location>
</feature>
<dbReference type="AlphaFoldDB" id="A0A7S1DCN5"/>
<feature type="compositionally biased region" description="Acidic residues" evidence="3">
    <location>
        <begin position="161"/>
        <end position="178"/>
    </location>
</feature>